<dbReference type="SUPFAM" id="SSF52218">
    <property type="entry name" value="Flavoproteins"/>
    <property type="match status" value="1"/>
</dbReference>
<dbReference type="PANTHER" id="PTHR30543">
    <property type="entry name" value="CHROMATE REDUCTASE"/>
    <property type="match status" value="1"/>
</dbReference>
<keyword evidence="3" id="KW-1185">Reference proteome</keyword>
<dbReference type="InterPro" id="IPR005025">
    <property type="entry name" value="FMN_Rdtase-like_dom"/>
</dbReference>
<dbReference type="InterPro" id="IPR050712">
    <property type="entry name" value="NAD(P)H-dep_reductase"/>
</dbReference>
<dbReference type="PANTHER" id="PTHR30543:SF21">
    <property type="entry name" value="NAD(P)H-DEPENDENT FMN REDUCTASE LOT6"/>
    <property type="match status" value="1"/>
</dbReference>
<name>A0ABD3N8E9_9STRA</name>
<dbReference type="Gene3D" id="3.40.50.360">
    <property type="match status" value="1"/>
</dbReference>
<sequence length="150" mass="15996">MTTRALNVALITGSTRKSGPPTVLHPRVNASIQNMLVKRGHNVTQIDPVEFSLLDKPYFGFASGKAPVNLQEIHSVLCAAHCYVCVTPEYNHSPSPGLLNILNHFGSSAFSFKPSAIVTYSGGQWGGTRAAVALRSTLSELGCLPVSAMM</sequence>
<feature type="domain" description="NADPH-dependent FMN reductase-like" evidence="1">
    <location>
        <begin position="7"/>
        <end position="148"/>
    </location>
</feature>
<evidence type="ECO:0000313" key="3">
    <source>
        <dbReference type="Proteomes" id="UP001530400"/>
    </source>
</evidence>
<proteinExistence type="predicted"/>
<dbReference type="EMBL" id="JALLPJ020001269">
    <property type="protein sequence ID" value="KAL3772318.1"/>
    <property type="molecule type" value="Genomic_DNA"/>
</dbReference>
<dbReference type="AlphaFoldDB" id="A0ABD3N8E9"/>
<reference evidence="2 3" key="1">
    <citation type="submission" date="2024-10" db="EMBL/GenBank/DDBJ databases">
        <title>Updated reference genomes for cyclostephanoid diatoms.</title>
        <authorList>
            <person name="Roberts W.R."/>
            <person name="Alverson A.J."/>
        </authorList>
    </citation>
    <scope>NUCLEOTIDE SEQUENCE [LARGE SCALE GENOMIC DNA]</scope>
    <source>
        <strain evidence="2 3">AJA010-31</strain>
    </source>
</reference>
<evidence type="ECO:0000259" key="1">
    <source>
        <dbReference type="Pfam" id="PF03358"/>
    </source>
</evidence>
<comment type="caution">
    <text evidence="2">The sequence shown here is derived from an EMBL/GenBank/DDBJ whole genome shotgun (WGS) entry which is preliminary data.</text>
</comment>
<dbReference type="Proteomes" id="UP001530400">
    <property type="component" value="Unassembled WGS sequence"/>
</dbReference>
<dbReference type="InterPro" id="IPR029039">
    <property type="entry name" value="Flavoprotein-like_sf"/>
</dbReference>
<evidence type="ECO:0000313" key="2">
    <source>
        <dbReference type="EMBL" id="KAL3772318.1"/>
    </source>
</evidence>
<dbReference type="Pfam" id="PF03358">
    <property type="entry name" value="FMN_red"/>
    <property type="match status" value="1"/>
</dbReference>
<accession>A0ABD3N8E9</accession>
<protein>
    <recommendedName>
        <fullName evidence="1">NADPH-dependent FMN reductase-like domain-containing protein</fullName>
    </recommendedName>
</protein>
<organism evidence="2 3">
    <name type="scientific">Cyclotella atomus</name>
    <dbReference type="NCBI Taxonomy" id="382360"/>
    <lineage>
        <taxon>Eukaryota</taxon>
        <taxon>Sar</taxon>
        <taxon>Stramenopiles</taxon>
        <taxon>Ochrophyta</taxon>
        <taxon>Bacillariophyta</taxon>
        <taxon>Coscinodiscophyceae</taxon>
        <taxon>Thalassiosirophycidae</taxon>
        <taxon>Stephanodiscales</taxon>
        <taxon>Stephanodiscaceae</taxon>
        <taxon>Cyclotella</taxon>
    </lineage>
</organism>
<gene>
    <name evidence="2" type="ORF">ACHAWO_004350</name>
</gene>